<dbReference type="OrthoDB" id="3790744at2"/>
<feature type="transmembrane region" description="Helical" evidence="2">
    <location>
        <begin position="38"/>
        <end position="59"/>
    </location>
</feature>
<proteinExistence type="predicted"/>
<dbReference type="SUPFAM" id="SSF69304">
    <property type="entry name" value="Tricorn protease N-terminal domain"/>
    <property type="match status" value="1"/>
</dbReference>
<protein>
    <recommendedName>
        <fullName evidence="5">WD40-like Beta Propeller Repeat</fullName>
    </recommendedName>
</protein>
<accession>A0A1H0HD54</accession>
<dbReference type="Proteomes" id="UP000199004">
    <property type="component" value="Unassembled WGS sequence"/>
</dbReference>
<name>A0A1H0HD54_9ACTN</name>
<reference evidence="3 4" key="1">
    <citation type="submission" date="2016-10" db="EMBL/GenBank/DDBJ databases">
        <authorList>
            <person name="de Groot N.N."/>
        </authorList>
    </citation>
    <scope>NUCLEOTIDE SEQUENCE [LARGE SCALE GENOMIC DNA]</scope>
    <source>
        <strain evidence="3 4">CGMCC 1.11147</strain>
    </source>
</reference>
<organism evidence="3 4">
    <name type="scientific">Nocardioides szechwanensis</name>
    <dbReference type="NCBI Taxonomy" id="1005944"/>
    <lineage>
        <taxon>Bacteria</taxon>
        <taxon>Bacillati</taxon>
        <taxon>Actinomycetota</taxon>
        <taxon>Actinomycetes</taxon>
        <taxon>Propionibacteriales</taxon>
        <taxon>Nocardioidaceae</taxon>
        <taxon>Nocardioides</taxon>
    </lineage>
</organism>
<gene>
    <name evidence="3" type="ORF">SAMN05192576_3542</name>
</gene>
<keyword evidence="4" id="KW-1185">Reference proteome</keyword>
<evidence type="ECO:0008006" key="5">
    <source>
        <dbReference type="Google" id="ProtNLM"/>
    </source>
</evidence>
<dbReference type="EMBL" id="FNIC01000006">
    <property type="protein sequence ID" value="SDO17000.1"/>
    <property type="molecule type" value="Genomic_DNA"/>
</dbReference>
<evidence type="ECO:0000256" key="1">
    <source>
        <dbReference type="SAM" id="MobiDB-lite"/>
    </source>
</evidence>
<sequence length="406" mass="43228">MSELHDLLAQATDGIESPRLEQAALLTARRRRARRRGAAAAVVTSALVVAVVVGTRMGADRTGGLPPAAPSQTPSPSVTSPPEPTAKVWPRWDPRDVDDLPAAPDRVAPALPDMIDPPASSPPLADDPVAAAVLAVEQDGLAQVLGTDGGWRTVPIDGRYPLVSLSPDGTRLAVYYYFDNRTPEHDYGVTVHDLATGDSSTLAPPAGFEPWDDTGWSFLDEETLLFNSGPKAYVVAIESGETEETTAPAGLSATLDPEGSWLVSGDFDQPNVLTDHAGGTPRKVSMDRTGRLSRIQADEDTVVGTTYDNQPFNVVVADRETLTPQFRLPVLDFEGNYSNWGLGPMALADDGTVLLRVAAIGRRVDGFRVVAWDPTTGELSIVSRTALPVEASVTFAVTFLREVGPD</sequence>
<keyword evidence="2" id="KW-0812">Transmembrane</keyword>
<evidence type="ECO:0000256" key="2">
    <source>
        <dbReference type="SAM" id="Phobius"/>
    </source>
</evidence>
<keyword evidence="2" id="KW-0472">Membrane</keyword>
<feature type="region of interest" description="Disordered" evidence="1">
    <location>
        <begin position="61"/>
        <end position="122"/>
    </location>
</feature>
<dbReference type="RefSeq" id="WP_091026125.1">
    <property type="nucleotide sequence ID" value="NZ_BKAE01000008.1"/>
</dbReference>
<dbReference type="AlphaFoldDB" id="A0A1H0HD54"/>
<keyword evidence="2" id="KW-1133">Transmembrane helix</keyword>
<evidence type="ECO:0000313" key="3">
    <source>
        <dbReference type="EMBL" id="SDO17000.1"/>
    </source>
</evidence>
<evidence type="ECO:0000313" key="4">
    <source>
        <dbReference type="Proteomes" id="UP000199004"/>
    </source>
</evidence>
<dbReference type="STRING" id="1005944.SAMN05192576_3542"/>